<dbReference type="InterPro" id="IPR039420">
    <property type="entry name" value="WalR-like"/>
</dbReference>
<dbReference type="InterPro" id="IPR001789">
    <property type="entry name" value="Sig_transdc_resp-reg_receiver"/>
</dbReference>
<evidence type="ECO:0000256" key="1">
    <source>
        <dbReference type="ARBA" id="ARBA00022553"/>
    </source>
</evidence>
<evidence type="ECO:0000256" key="4">
    <source>
        <dbReference type="ARBA" id="ARBA00023125"/>
    </source>
</evidence>
<sequence length="240" mass="26670">MLHVAVVDDEDPARELYGTLARDWARRRGLEAEVAPFASAEQLLFSLDDAPCDIVLLDIEMPGLDGMALARELRSRGERTQIVFVTGVIDHVLDGYDVDAVSYLLKPVRSEKLDAALDRAAERLGREEPVLVLEGAGETNRVPVTRVCYLEARGHDTLVTLADGTRLVSSRGIAQLEAELAQASGLFCKAHRSYLVSLPHVRRITRREVEMDTGDVLPIARGRWEELNRAWLAWCRGTIS</sequence>
<dbReference type="Gene3D" id="3.40.50.2300">
    <property type="match status" value="1"/>
</dbReference>
<feature type="domain" description="HTH LytTR-type" evidence="8">
    <location>
        <begin position="131"/>
        <end position="233"/>
    </location>
</feature>
<dbReference type="SMART" id="SM00448">
    <property type="entry name" value="REC"/>
    <property type="match status" value="1"/>
</dbReference>
<comment type="caution">
    <text evidence="9">The sequence shown here is derived from an EMBL/GenBank/DDBJ whole genome shotgun (WGS) entry which is preliminary data.</text>
</comment>
<evidence type="ECO:0000256" key="5">
    <source>
        <dbReference type="ARBA" id="ARBA00023163"/>
    </source>
</evidence>
<evidence type="ECO:0000256" key="6">
    <source>
        <dbReference type="PROSITE-ProRule" id="PRU00169"/>
    </source>
</evidence>
<keyword evidence="2" id="KW-0902">Two-component regulatory system</keyword>
<proteinExistence type="predicted"/>
<dbReference type="InterPro" id="IPR007492">
    <property type="entry name" value="LytTR_DNA-bd_dom"/>
</dbReference>
<dbReference type="PROSITE" id="PS50930">
    <property type="entry name" value="HTH_LYTTR"/>
    <property type="match status" value="1"/>
</dbReference>
<dbReference type="PANTHER" id="PTHR48111">
    <property type="entry name" value="REGULATOR OF RPOS"/>
    <property type="match status" value="1"/>
</dbReference>
<dbReference type="SMART" id="SM00850">
    <property type="entry name" value="LytTR"/>
    <property type="match status" value="1"/>
</dbReference>
<reference evidence="9 10" key="1">
    <citation type="journal article" date="2021" name="Sci. Rep.">
        <title>The distribution of antibiotic resistance genes in chicken gut microbiota commensals.</title>
        <authorList>
            <person name="Juricova H."/>
            <person name="Matiasovicova J."/>
            <person name="Kubasova T."/>
            <person name="Cejkova D."/>
            <person name="Rychlik I."/>
        </authorList>
    </citation>
    <scope>NUCLEOTIDE SEQUENCE [LARGE SCALE GENOMIC DNA]</scope>
    <source>
        <strain evidence="9 10">An794</strain>
    </source>
</reference>
<dbReference type="PANTHER" id="PTHR48111:SF1">
    <property type="entry name" value="TWO-COMPONENT RESPONSE REGULATOR ORR33"/>
    <property type="match status" value="1"/>
</dbReference>
<evidence type="ECO:0000259" key="8">
    <source>
        <dbReference type="PROSITE" id="PS50930"/>
    </source>
</evidence>
<dbReference type="SUPFAM" id="SSF52172">
    <property type="entry name" value="CheY-like"/>
    <property type="match status" value="1"/>
</dbReference>
<keyword evidence="10" id="KW-1185">Reference proteome</keyword>
<evidence type="ECO:0000313" key="10">
    <source>
        <dbReference type="Proteomes" id="UP000712527"/>
    </source>
</evidence>
<feature type="modified residue" description="4-aspartylphosphate" evidence="6">
    <location>
        <position position="58"/>
    </location>
</feature>
<dbReference type="EMBL" id="JACSNQ010000001">
    <property type="protein sequence ID" value="MBM6774010.1"/>
    <property type="molecule type" value="Genomic_DNA"/>
</dbReference>
<evidence type="ECO:0000259" key="7">
    <source>
        <dbReference type="PROSITE" id="PS50110"/>
    </source>
</evidence>
<keyword evidence="3" id="KW-0805">Transcription regulation</keyword>
<keyword evidence="1 6" id="KW-0597">Phosphoprotein</keyword>
<dbReference type="Proteomes" id="UP000712527">
    <property type="component" value="Unassembled WGS sequence"/>
</dbReference>
<dbReference type="Pfam" id="PF04397">
    <property type="entry name" value="LytTR"/>
    <property type="match status" value="1"/>
</dbReference>
<name>A0ABS2EZG8_9ACTN</name>
<keyword evidence="5" id="KW-0804">Transcription</keyword>
<protein>
    <submittedName>
        <fullName evidence="9">Response regulator transcription factor</fullName>
    </submittedName>
</protein>
<evidence type="ECO:0000313" key="9">
    <source>
        <dbReference type="EMBL" id="MBM6774010.1"/>
    </source>
</evidence>
<accession>A0ABS2EZG8</accession>
<keyword evidence="4" id="KW-0238">DNA-binding</keyword>
<dbReference type="Gene3D" id="2.40.50.1020">
    <property type="entry name" value="LytTr DNA-binding domain"/>
    <property type="match status" value="1"/>
</dbReference>
<dbReference type="Pfam" id="PF00072">
    <property type="entry name" value="Response_reg"/>
    <property type="match status" value="1"/>
</dbReference>
<evidence type="ECO:0000256" key="2">
    <source>
        <dbReference type="ARBA" id="ARBA00023012"/>
    </source>
</evidence>
<gene>
    <name evidence="9" type="ORF">H9X80_00345</name>
</gene>
<feature type="domain" description="Response regulatory" evidence="7">
    <location>
        <begin position="3"/>
        <end position="121"/>
    </location>
</feature>
<dbReference type="InterPro" id="IPR011006">
    <property type="entry name" value="CheY-like_superfamily"/>
</dbReference>
<organism evidence="9 10">
    <name type="scientific">Olsenella profusa</name>
    <dbReference type="NCBI Taxonomy" id="138595"/>
    <lineage>
        <taxon>Bacteria</taxon>
        <taxon>Bacillati</taxon>
        <taxon>Actinomycetota</taxon>
        <taxon>Coriobacteriia</taxon>
        <taxon>Coriobacteriales</taxon>
        <taxon>Atopobiaceae</taxon>
        <taxon>Olsenella</taxon>
    </lineage>
</organism>
<dbReference type="PROSITE" id="PS50110">
    <property type="entry name" value="RESPONSE_REGULATORY"/>
    <property type="match status" value="1"/>
</dbReference>
<dbReference type="RefSeq" id="WP_204792359.1">
    <property type="nucleotide sequence ID" value="NZ_JACSNQ010000001.1"/>
</dbReference>
<evidence type="ECO:0000256" key="3">
    <source>
        <dbReference type="ARBA" id="ARBA00023015"/>
    </source>
</evidence>